<dbReference type="PROSITE" id="PS50048">
    <property type="entry name" value="ZN2_CY6_FUNGAL_2"/>
    <property type="match status" value="1"/>
</dbReference>
<dbReference type="EMBL" id="EQ999974">
    <property type="protein sequence ID" value="OAT00040.1"/>
    <property type="molecule type" value="Genomic_DNA"/>
</dbReference>
<dbReference type="PANTHER" id="PTHR47785:SF1">
    <property type="entry name" value="TRANSCRIPTION FACTOR, PUTATIVE (AFU_ORTHOLOGUE AFUA_5G14530)-RELATED"/>
    <property type="match status" value="1"/>
</dbReference>
<dbReference type="PANTHER" id="PTHR47785">
    <property type="entry name" value="ZN(II)2CYS6 TRANSCRIPTION FACTOR (EUROFUNG)-RELATED-RELATED"/>
    <property type="match status" value="1"/>
</dbReference>
<evidence type="ECO:0000313" key="7">
    <source>
        <dbReference type="EMBL" id="OAT00040.1"/>
    </source>
</evidence>
<dbReference type="CDD" id="cd00067">
    <property type="entry name" value="GAL4"/>
    <property type="match status" value="1"/>
</dbReference>
<dbReference type="RefSeq" id="XP_045279768.1">
    <property type="nucleotide sequence ID" value="XM_045417372.1"/>
</dbReference>
<evidence type="ECO:0000256" key="5">
    <source>
        <dbReference type="ARBA" id="ARBA00023242"/>
    </source>
</evidence>
<dbReference type="InterPro" id="IPR053181">
    <property type="entry name" value="EcdB-like_regulator"/>
</dbReference>
<dbReference type="CDD" id="cd12148">
    <property type="entry name" value="fungal_TF_MHR"/>
    <property type="match status" value="1"/>
</dbReference>
<keyword evidence="5" id="KW-0539">Nucleus</keyword>
<reference evidence="8" key="2">
    <citation type="journal article" date="2015" name="PLoS Genet.">
        <title>The dynamic genome and transcriptome of the human fungal pathogen Blastomyces and close relative Emmonsia.</title>
        <authorList>
            <person name="Munoz J.F."/>
            <person name="Gauthier G.M."/>
            <person name="Desjardins C.A."/>
            <person name="Gallo J.E."/>
            <person name="Holder J."/>
            <person name="Sullivan T.D."/>
            <person name="Marty A.J."/>
            <person name="Carmen J.C."/>
            <person name="Chen Z."/>
            <person name="Ding L."/>
            <person name="Gujja S."/>
            <person name="Magrini V."/>
            <person name="Misas E."/>
            <person name="Mitreva M."/>
            <person name="Priest M."/>
            <person name="Saif S."/>
            <person name="Whiston E.A."/>
            <person name="Young S."/>
            <person name="Zeng Q."/>
            <person name="Goldman W.E."/>
            <person name="Mardis E.R."/>
            <person name="Taylor J.W."/>
            <person name="McEwen J.G."/>
            <person name="Clay O.K."/>
            <person name="Klein B.S."/>
            <person name="Cuomo C.A."/>
        </authorList>
    </citation>
    <scope>NUCLEOTIDE SEQUENCE [LARGE SCALE GENOMIC DNA]</scope>
    <source>
        <strain evidence="8">ER-3 / ATCC MYA-2586</strain>
    </source>
</reference>
<keyword evidence="2" id="KW-0805">Transcription regulation</keyword>
<keyword evidence="8" id="KW-1185">Reference proteome</keyword>
<keyword evidence="3" id="KW-0238">DNA-binding</keyword>
<dbReference type="RefSeq" id="XP_045279767.1">
    <property type="nucleotide sequence ID" value="XM_045417371.1"/>
</dbReference>
<protein>
    <recommendedName>
        <fullName evidence="6">Zn(2)-C6 fungal-type domain-containing protein</fullName>
    </recommendedName>
</protein>
<accession>A0ABX2VS38</accession>
<dbReference type="InterPro" id="IPR007219">
    <property type="entry name" value="XnlR_reg_dom"/>
</dbReference>
<evidence type="ECO:0000256" key="4">
    <source>
        <dbReference type="ARBA" id="ARBA00023163"/>
    </source>
</evidence>
<dbReference type="Pfam" id="PF00172">
    <property type="entry name" value="Zn_clus"/>
    <property type="match status" value="1"/>
</dbReference>
<dbReference type="Pfam" id="PF04082">
    <property type="entry name" value="Fungal_trans"/>
    <property type="match status" value="1"/>
</dbReference>
<dbReference type="GeneID" id="69024366"/>
<evidence type="ECO:0000259" key="6">
    <source>
        <dbReference type="PROSITE" id="PS50048"/>
    </source>
</evidence>
<evidence type="ECO:0000313" key="8">
    <source>
        <dbReference type="Proteomes" id="UP000002039"/>
    </source>
</evidence>
<keyword evidence="4" id="KW-0804">Transcription</keyword>
<evidence type="ECO:0000256" key="2">
    <source>
        <dbReference type="ARBA" id="ARBA00023015"/>
    </source>
</evidence>
<sequence length="630" mass="69870">MSYPRKRALLACDFCRQRKRRCDASKPVCGNCSEAEAECRYQEIPIQSLESSTTSSAISRRLDSIETLLKSHSEAIAAISQQQVLETLCSPQEILDAQAVPTDAVTIEQPPVLDPSCVDGLNLTSPLNDNTQSSSPSMAAVSPEFTAQLEGSIELLAPFTIPPKHWTSSSSSSSLSSSVNNLLKLPIIKSVVGEFPDDYFFSIESRQVTPALGGSWMSSQVELPDIENDVTDRLVDTFFSEVHPCHPILARDEFCTMYANVMSDGLGFNLQSAFCLVVFALGDVASESEGVDPRVQYWEPALKYFRPALSILMAESAFSFGSDLLLPQALIFGGICFAYLGKPLHSWKLIFMASTEVQLLLSRSKYADADESYKERISETCWSCFLIECDYLSELNLPPSGIQTVVDDMALPKAGNPSDREGLSYLAEISMRSLLNRVLSPLSLSSDFESGWLSDESEVPQALTITSELDQQLLLWYNSIPESIKPTLGLGPTAHPYERILRIRYYQARYIIHRRFVLYSVSLPEEREPSQEILKKAQVCIDSCRLYLQNTGEILKKPSQYTWTVAQSSLAAALLLTAASLSRHLQHVVPDILPLQQLLIDNIAGWAAPESSFESLLCIIGDIVRKQQFH</sequence>
<dbReference type="Gene3D" id="4.10.240.10">
    <property type="entry name" value="Zn(2)-C6 fungal-type DNA-binding domain"/>
    <property type="match status" value="1"/>
</dbReference>
<organism evidence="7 8">
    <name type="scientific">Ajellomyces dermatitidis (strain ER-3 / ATCC MYA-2586)</name>
    <name type="common">Blastomyces dermatitidis</name>
    <dbReference type="NCBI Taxonomy" id="559297"/>
    <lineage>
        <taxon>Eukaryota</taxon>
        <taxon>Fungi</taxon>
        <taxon>Dikarya</taxon>
        <taxon>Ascomycota</taxon>
        <taxon>Pezizomycotina</taxon>
        <taxon>Eurotiomycetes</taxon>
        <taxon>Eurotiomycetidae</taxon>
        <taxon>Onygenales</taxon>
        <taxon>Ajellomycetaceae</taxon>
        <taxon>Blastomyces</taxon>
    </lineage>
</organism>
<proteinExistence type="predicted"/>
<evidence type="ECO:0000256" key="1">
    <source>
        <dbReference type="ARBA" id="ARBA00022723"/>
    </source>
</evidence>
<dbReference type="EMBL" id="EQ999974">
    <property type="protein sequence ID" value="OAT00041.1"/>
    <property type="molecule type" value="Genomic_DNA"/>
</dbReference>
<gene>
    <name evidence="7" type="ORF">BDCG_01826</name>
</gene>
<name>A0ABX2VS38_AJEDR</name>
<dbReference type="SMART" id="SM00066">
    <property type="entry name" value="GAL4"/>
    <property type="match status" value="1"/>
</dbReference>
<dbReference type="PROSITE" id="PS00463">
    <property type="entry name" value="ZN2_CY6_FUNGAL_1"/>
    <property type="match status" value="1"/>
</dbReference>
<keyword evidence="1" id="KW-0479">Metal-binding</keyword>
<dbReference type="InterPro" id="IPR036864">
    <property type="entry name" value="Zn2-C6_fun-type_DNA-bd_sf"/>
</dbReference>
<reference evidence="7" key="1">
    <citation type="submission" date="2009-02" db="EMBL/GenBank/DDBJ databases">
        <title>The Genome Sequence of Blastomyces dermatitidis strain ER-3.</title>
        <authorList>
            <consortium name="The Broad Institute Genome Sequencing Platform"/>
            <consortium name="Broad Institute Microbial Sequencing Center."/>
            <person name="Champion M."/>
            <person name="Cuomo C."/>
            <person name="Ma L.-J."/>
            <person name="Henn M.R."/>
            <person name="Klein B."/>
            <person name="Goldman B."/>
            <person name="Young S."/>
            <person name="Kodira C.D."/>
            <person name="Zeng Q."/>
            <person name="Koehrsen M."/>
            <person name="Alvarado L."/>
            <person name="Berlin A.M."/>
            <person name="Heiman D.I."/>
            <person name="Hepburn T.A."/>
            <person name="Saif S."/>
            <person name="Shea T.D."/>
            <person name="Shenoy N."/>
            <person name="Sykes S."/>
            <person name="Galagan J."/>
            <person name="Nusbaum C."/>
            <person name="Birren B."/>
        </authorList>
    </citation>
    <scope>NUCLEOTIDE SEQUENCE</scope>
    <source>
        <strain evidence="7">ER-3</strain>
    </source>
</reference>
<dbReference type="InterPro" id="IPR001138">
    <property type="entry name" value="Zn2Cys6_DnaBD"/>
</dbReference>
<feature type="domain" description="Zn(2)-C6 fungal-type" evidence="6">
    <location>
        <begin position="11"/>
        <end position="41"/>
    </location>
</feature>
<dbReference type="Proteomes" id="UP000002039">
    <property type="component" value="Unassembled WGS sequence"/>
</dbReference>
<evidence type="ECO:0000256" key="3">
    <source>
        <dbReference type="ARBA" id="ARBA00023125"/>
    </source>
</evidence>
<dbReference type="SUPFAM" id="SSF57701">
    <property type="entry name" value="Zn2/Cys6 DNA-binding domain"/>
    <property type="match status" value="1"/>
</dbReference>